<evidence type="ECO:0000256" key="10">
    <source>
        <dbReference type="ARBA" id="ARBA00023002"/>
    </source>
</evidence>
<dbReference type="PANTHER" id="PTHR35703:SF3">
    <property type="entry name" value="IG-LIKE DOMAIN-CONTAINING PROTEIN"/>
    <property type="match status" value="1"/>
</dbReference>
<keyword evidence="4" id="KW-0150">Chloroplast</keyword>
<dbReference type="SUPFAM" id="SSF48613">
    <property type="entry name" value="Heme oxygenase-like"/>
    <property type="match status" value="1"/>
</dbReference>
<gene>
    <name evidence="12" type="ORF">URODEC1_LOCUS87003</name>
</gene>
<dbReference type="Proteomes" id="UP001497457">
    <property type="component" value="Chromosome 34rd"/>
</dbReference>
<keyword evidence="10" id="KW-0560">Oxidoreductase</keyword>
<keyword evidence="11" id="KW-0408">Iron</keyword>
<dbReference type="GO" id="GO:0009507">
    <property type="term" value="C:chloroplast"/>
    <property type="evidence" value="ECO:0007669"/>
    <property type="project" value="UniProtKB-SubCell"/>
</dbReference>
<comment type="subcellular location">
    <subcellularLocation>
        <location evidence="1">Plastid</location>
        <location evidence="1">Chloroplast</location>
    </subcellularLocation>
</comment>
<evidence type="ECO:0000256" key="5">
    <source>
        <dbReference type="ARBA" id="ARBA00022531"/>
    </source>
</evidence>
<keyword evidence="13" id="KW-1185">Reference proteome</keyword>
<dbReference type="EMBL" id="OZ075144">
    <property type="protein sequence ID" value="CAL5042051.1"/>
    <property type="molecule type" value="Genomic_DNA"/>
</dbReference>
<dbReference type="PANTHER" id="PTHR35703">
    <property type="entry name" value="HEME OXYGENASE 1, CHLOROPLASTIC-RELATED"/>
    <property type="match status" value="1"/>
</dbReference>
<dbReference type="GO" id="GO:0015979">
    <property type="term" value="P:photosynthesis"/>
    <property type="evidence" value="ECO:0007669"/>
    <property type="project" value="UniProtKB-KW"/>
</dbReference>
<sequence>MAPAWLSVARAPSTICFRPQPPARRRVVPAAALRRGTVAPAGAAPPRRRLVVAVAAATEAAAAAVADGGKKRTFVEEMRAVAMRLHSREQSRHGEKEVPLEPPVATWAPTVAGFVRFLADNKLVFHTLEAIVARAAVPWYAEFRDTGLERSEALEKDLEWFEQQGYTIPEPSAVAIAYASFLEELSEKEPQAFINHFYNLYFGHSAGGVLIGKKIVEMTNLQKEPEFYRWEGNLSQLQQNVRDKLNQVASAWSQEEKDRCLDEMEKSFICSVDLRRHMFN</sequence>
<dbReference type="CDD" id="cd19165">
    <property type="entry name" value="HemeO"/>
    <property type="match status" value="1"/>
</dbReference>
<evidence type="ECO:0000256" key="4">
    <source>
        <dbReference type="ARBA" id="ARBA00022528"/>
    </source>
</evidence>
<evidence type="ECO:0000256" key="11">
    <source>
        <dbReference type="ARBA" id="ARBA00023004"/>
    </source>
</evidence>
<dbReference type="InterPro" id="IPR002051">
    <property type="entry name" value="Haem_Oase"/>
</dbReference>
<evidence type="ECO:0000256" key="7">
    <source>
        <dbReference type="ARBA" id="ARBA00022640"/>
    </source>
</evidence>
<evidence type="ECO:0000256" key="8">
    <source>
        <dbReference type="ARBA" id="ARBA00022723"/>
    </source>
</evidence>
<keyword evidence="9" id="KW-0809">Transit peptide</keyword>
<keyword evidence="7" id="KW-0934">Plastid</keyword>
<dbReference type="InterPro" id="IPR016951">
    <property type="entry name" value="Haem_Oase_decyc_pln"/>
</dbReference>
<evidence type="ECO:0000256" key="1">
    <source>
        <dbReference type="ARBA" id="ARBA00004229"/>
    </source>
</evidence>
<evidence type="ECO:0000256" key="6">
    <source>
        <dbReference type="ARBA" id="ARBA00022617"/>
    </source>
</evidence>
<evidence type="ECO:0000313" key="13">
    <source>
        <dbReference type="Proteomes" id="UP001497457"/>
    </source>
</evidence>
<dbReference type="GO" id="GO:0004392">
    <property type="term" value="F:heme oxygenase (decyclizing) activity"/>
    <property type="evidence" value="ECO:0007669"/>
    <property type="project" value="UniProtKB-EC"/>
</dbReference>
<keyword evidence="8" id="KW-0479">Metal-binding</keyword>
<evidence type="ECO:0000256" key="3">
    <source>
        <dbReference type="ARBA" id="ARBA00012360"/>
    </source>
</evidence>
<evidence type="ECO:0000256" key="2">
    <source>
        <dbReference type="ARBA" id="ARBA00006134"/>
    </source>
</evidence>
<protein>
    <recommendedName>
        <fullName evidence="3">heme oxygenase (biliverdin-producing)</fullName>
        <ecNumber evidence="3">1.14.14.18</ecNumber>
    </recommendedName>
</protein>
<proteinExistence type="inferred from homology"/>
<comment type="similarity">
    <text evidence="2">Belongs to the heme oxygenase family.</text>
</comment>
<keyword evidence="6" id="KW-0349">Heme</keyword>
<evidence type="ECO:0000313" key="12">
    <source>
        <dbReference type="EMBL" id="CAL5042051.1"/>
    </source>
</evidence>
<dbReference type="Gene3D" id="1.20.910.10">
    <property type="entry name" value="Heme oxygenase-like"/>
    <property type="match status" value="1"/>
</dbReference>
<reference evidence="12 13" key="2">
    <citation type="submission" date="2024-10" db="EMBL/GenBank/DDBJ databases">
        <authorList>
            <person name="Ryan C."/>
        </authorList>
    </citation>
    <scope>NUCLEOTIDE SEQUENCE [LARGE SCALE GENOMIC DNA]</scope>
</reference>
<dbReference type="GO" id="GO:0046872">
    <property type="term" value="F:metal ion binding"/>
    <property type="evidence" value="ECO:0007669"/>
    <property type="project" value="UniProtKB-KW"/>
</dbReference>
<keyword evidence="5" id="KW-0602">Photosynthesis</keyword>
<dbReference type="InterPro" id="IPR016084">
    <property type="entry name" value="Haem_Oase-like_multi-hlx"/>
</dbReference>
<accession>A0ABC9DP53</accession>
<reference evidence="13" key="1">
    <citation type="submission" date="2024-06" db="EMBL/GenBank/DDBJ databases">
        <authorList>
            <person name="Ryan C."/>
        </authorList>
    </citation>
    <scope>NUCLEOTIDE SEQUENCE [LARGE SCALE GENOMIC DNA]</scope>
</reference>
<dbReference type="InterPro" id="IPR016053">
    <property type="entry name" value="Haem_Oase-like"/>
</dbReference>
<organism evidence="12 13">
    <name type="scientific">Urochloa decumbens</name>
    <dbReference type="NCBI Taxonomy" id="240449"/>
    <lineage>
        <taxon>Eukaryota</taxon>
        <taxon>Viridiplantae</taxon>
        <taxon>Streptophyta</taxon>
        <taxon>Embryophyta</taxon>
        <taxon>Tracheophyta</taxon>
        <taxon>Spermatophyta</taxon>
        <taxon>Magnoliopsida</taxon>
        <taxon>Liliopsida</taxon>
        <taxon>Poales</taxon>
        <taxon>Poaceae</taxon>
        <taxon>PACMAD clade</taxon>
        <taxon>Panicoideae</taxon>
        <taxon>Panicodae</taxon>
        <taxon>Paniceae</taxon>
        <taxon>Melinidinae</taxon>
        <taxon>Urochloa</taxon>
    </lineage>
</organism>
<dbReference type="EC" id="1.14.14.18" evidence="3"/>
<evidence type="ECO:0000256" key="9">
    <source>
        <dbReference type="ARBA" id="ARBA00022946"/>
    </source>
</evidence>
<dbReference type="FunFam" id="1.20.910.10:FF:000005">
    <property type="entry name" value="Heme oxygenase 1"/>
    <property type="match status" value="1"/>
</dbReference>
<dbReference type="AlphaFoldDB" id="A0ABC9DP53"/>
<name>A0ABC9DP53_9POAL</name>
<dbReference type="Pfam" id="PF01126">
    <property type="entry name" value="Heme_oxygenase"/>
    <property type="match status" value="1"/>
</dbReference>